<organism evidence="4 5">
    <name type="scientific">Plasmodium cynomolgi (strain B)</name>
    <dbReference type="NCBI Taxonomy" id="1120755"/>
    <lineage>
        <taxon>Eukaryota</taxon>
        <taxon>Sar</taxon>
        <taxon>Alveolata</taxon>
        <taxon>Apicomplexa</taxon>
        <taxon>Aconoidasida</taxon>
        <taxon>Haemosporida</taxon>
        <taxon>Plasmodiidae</taxon>
        <taxon>Plasmodium</taxon>
        <taxon>Plasmodium (Plasmodium)</taxon>
    </lineage>
</organism>
<dbReference type="Gene3D" id="6.10.250.1280">
    <property type="match status" value="1"/>
</dbReference>
<dbReference type="PhylomeDB" id="K6V5G5"/>
<dbReference type="OrthoDB" id="2746at2759"/>
<dbReference type="VEuPathDB" id="PlasmoDB:PCYB_011050"/>
<feature type="domain" description="MIP18 family-like" evidence="3">
    <location>
        <begin position="54"/>
        <end position="114"/>
    </location>
</feature>
<protein>
    <recommendedName>
        <fullName evidence="3">MIP18 family-like domain-containing protein</fullName>
    </recommendedName>
</protein>
<evidence type="ECO:0000313" key="4">
    <source>
        <dbReference type="EMBL" id="GAB64372.1"/>
    </source>
</evidence>
<dbReference type="Pfam" id="PF01883">
    <property type="entry name" value="FeS_assembly_P"/>
    <property type="match status" value="1"/>
</dbReference>
<dbReference type="KEGG" id="pcy:PCYB_011050"/>
<dbReference type="PANTHER" id="PTHR12377">
    <property type="entry name" value="CYTOSOLIC IRON-SULFUR ASSEMBLY COMPONENT 2B-RELATED"/>
    <property type="match status" value="1"/>
</dbReference>
<evidence type="ECO:0000256" key="1">
    <source>
        <dbReference type="ARBA" id="ARBA00010381"/>
    </source>
</evidence>
<dbReference type="FunFam" id="3.30.300.130:FF:000004">
    <property type="entry name" value="cytosolic iron-sulfur assembly component 2A"/>
    <property type="match status" value="1"/>
</dbReference>
<dbReference type="eggNOG" id="KOG3381">
    <property type="taxonomic scope" value="Eukaryota"/>
</dbReference>
<dbReference type="OMA" id="IRCCWAR"/>
<dbReference type="GO" id="GO:0051604">
    <property type="term" value="P:protein maturation"/>
    <property type="evidence" value="ECO:0007669"/>
    <property type="project" value="InterPro"/>
</dbReference>
<dbReference type="EMBL" id="DF157093">
    <property type="protein sequence ID" value="GAB64372.1"/>
    <property type="molecule type" value="Genomic_DNA"/>
</dbReference>
<keyword evidence="2" id="KW-0159">Chromosome partition</keyword>
<comment type="similarity">
    <text evidence="1">Belongs to the MIP18 family.</text>
</comment>
<dbReference type="InterPro" id="IPR039796">
    <property type="entry name" value="MIP18"/>
</dbReference>
<dbReference type="GO" id="GO:0007059">
    <property type="term" value="P:chromosome segregation"/>
    <property type="evidence" value="ECO:0007669"/>
    <property type="project" value="UniProtKB-KW"/>
</dbReference>
<dbReference type="GeneID" id="14691127"/>
<dbReference type="Gene3D" id="3.30.300.130">
    <property type="entry name" value="Fe-S cluster assembly (FSCA)"/>
    <property type="match status" value="1"/>
</dbReference>
<evidence type="ECO:0000313" key="5">
    <source>
        <dbReference type="Proteomes" id="UP000006319"/>
    </source>
</evidence>
<dbReference type="RefSeq" id="XP_004220659.1">
    <property type="nucleotide sequence ID" value="XM_004220611.1"/>
</dbReference>
<gene>
    <name evidence="4" type="ORF">PCYB_011050</name>
</gene>
<proteinExistence type="inferred from homology"/>
<reference evidence="4 5" key="1">
    <citation type="journal article" date="2012" name="Nat. Genet.">
        <title>Plasmodium cynomolgi genome sequences provide insight into Plasmodium vivax and the monkey malaria clade.</title>
        <authorList>
            <person name="Tachibana S."/>
            <person name="Sullivan S.A."/>
            <person name="Kawai S."/>
            <person name="Nakamura S."/>
            <person name="Kim H.R."/>
            <person name="Goto N."/>
            <person name="Arisue N."/>
            <person name="Palacpac N.M.Q."/>
            <person name="Honma H."/>
            <person name="Yagi M."/>
            <person name="Tougan T."/>
            <person name="Katakai Y."/>
            <person name="Kaneko O."/>
            <person name="Mita T."/>
            <person name="Kita K."/>
            <person name="Yasutomi Y."/>
            <person name="Sutton P.L."/>
            <person name="Shakhbatyan R."/>
            <person name="Horii T."/>
            <person name="Yasunaga T."/>
            <person name="Barnwell J.W."/>
            <person name="Escalante A.A."/>
            <person name="Carlton J.M."/>
            <person name="Tanabe K."/>
        </authorList>
    </citation>
    <scope>NUCLEOTIDE SEQUENCE [LARGE SCALE GENOMIC DNA]</scope>
    <source>
        <strain evidence="4 5">B</strain>
    </source>
</reference>
<dbReference type="PANTHER" id="PTHR12377:SF0">
    <property type="entry name" value="CYTOSOLIC IRON-SULFUR ASSEMBLY COMPONENT 2B"/>
    <property type="match status" value="1"/>
</dbReference>
<dbReference type="SUPFAM" id="SSF117916">
    <property type="entry name" value="Fe-S cluster assembly (FSCA) domain-like"/>
    <property type="match status" value="1"/>
</dbReference>
<dbReference type="InterPro" id="IPR002744">
    <property type="entry name" value="MIP18-like"/>
</dbReference>
<evidence type="ECO:0000256" key="2">
    <source>
        <dbReference type="ARBA" id="ARBA00022829"/>
    </source>
</evidence>
<accession>K6V5G5</accession>
<evidence type="ECO:0000259" key="3">
    <source>
        <dbReference type="Pfam" id="PF01883"/>
    </source>
</evidence>
<dbReference type="InterPro" id="IPR034904">
    <property type="entry name" value="FSCA_dom_sf"/>
</dbReference>
<sequence length="187" mass="21948">MNSYKPENENPVLYNYKEDEENHHILNEQTIKEHLYNPSDLCNLNYDEDKISVDEIYDMLRDIKDPEYSYTLENLKIIEKKNIYVNLQEKNVTVYFTPTIPNCSLATLIGLMISIKLQFSLSNCFKINIYIFPGSHNSEHSINKQLNDKERIAAAIENSHLFNVIKSSITYNYPVCHLSKMTFHFNV</sequence>
<name>K6V5G5_PLACD</name>
<keyword evidence="5" id="KW-1185">Reference proteome</keyword>
<dbReference type="AlphaFoldDB" id="K6V5G5"/>
<dbReference type="Proteomes" id="UP000006319">
    <property type="component" value="Chromosome 1"/>
</dbReference>